<dbReference type="SMART" id="SM00225">
    <property type="entry name" value="BTB"/>
    <property type="match status" value="2"/>
</dbReference>
<keyword evidence="3" id="KW-1185">Reference proteome</keyword>
<comment type="caution">
    <text evidence="2">The sequence shown here is derived from an EMBL/GenBank/DDBJ whole genome shotgun (WGS) entry which is preliminary data.</text>
</comment>
<evidence type="ECO:0000313" key="2">
    <source>
        <dbReference type="EMBL" id="KAH0549300.1"/>
    </source>
</evidence>
<dbReference type="CDD" id="cd18186">
    <property type="entry name" value="BTB_POZ_ZBTB_KLHL-like"/>
    <property type="match status" value="1"/>
</dbReference>
<dbReference type="PROSITE" id="PS50097">
    <property type="entry name" value="BTB"/>
    <property type="match status" value="2"/>
</dbReference>
<accession>A0AAV7IAC9</accession>
<sequence>MLHNDPGVEFTIIAEFNKKTSKQDLKISKNITEIAIAIVEITILGMESLIKDVSKWKNNICFDDIPIPFYFDICSKVNNFCDLNESSKHKYCVPISCSVLWYGFLYEFRDSDSYYTELREEYNKNSSDITIKVEDTKFCSHQFLLSKTSPVFKELLLSDINTEDNSLHIQNIDAEVMRELLSFLYYGRRKNAVKNRNLTLKVFKAASLYKLSKLENVCALLLTNDLTKDNVIMMLEMDSLTFIIRIYKMESSTVTEVTEGASVITKFYFNCELELTKQDGWVDSEIFHTDSVPGVDFKISTYINYRSTHMNVKITKSEPGAAAAIAEMTISDMPPILRDITGWTDTYHFNELPLAIHSDKCPKKDTHCDPSSLGEHKYSAKINCSITWLGFTDDDHYSCSVYNDVIKFCRMESSDVILKVDEIDFLAHKILLRTESEVFQKMLDADLEENCISLSDLEIDVIQELLTFLYYGKLIKASTNEELAVRLFKTACVYKFSKLKNVCALILSNKLTLDNVLMMVKIGTLYSSSLLRERAITFLKTHKIEILN</sequence>
<proteinExistence type="predicted"/>
<evidence type="ECO:0000313" key="3">
    <source>
        <dbReference type="Proteomes" id="UP000826195"/>
    </source>
</evidence>
<dbReference type="InterPro" id="IPR044714">
    <property type="entry name" value="AtSIBP1-like"/>
</dbReference>
<reference evidence="2 3" key="1">
    <citation type="journal article" date="2021" name="J. Hered.">
        <title>A chromosome-level genome assembly of the parasitoid wasp, Cotesia glomerata (Hymenoptera: Braconidae).</title>
        <authorList>
            <person name="Pinto B.J."/>
            <person name="Weis J.J."/>
            <person name="Gamble T."/>
            <person name="Ode P.J."/>
            <person name="Paul R."/>
            <person name="Zaspel J.M."/>
        </authorList>
    </citation>
    <scope>NUCLEOTIDE SEQUENCE [LARGE SCALE GENOMIC DNA]</scope>
    <source>
        <strain evidence="2">CgM1</strain>
    </source>
</reference>
<dbReference type="SUPFAM" id="SSF54695">
    <property type="entry name" value="POZ domain"/>
    <property type="match status" value="2"/>
</dbReference>
<feature type="domain" description="BTB" evidence="1">
    <location>
        <begin position="127"/>
        <end position="188"/>
    </location>
</feature>
<protein>
    <recommendedName>
        <fullName evidence="1">BTB domain-containing protein</fullName>
    </recommendedName>
</protein>
<dbReference type="Proteomes" id="UP000826195">
    <property type="component" value="Unassembled WGS sequence"/>
</dbReference>
<dbReference type="PANTHER" id="PTHR46672">
    <property type="entry name" value="OS08G0495500 PROTEIN-RELATED"/>
    <property type="match status" value="1"/>
</dbReference>
<dbReference type="PANTHER" id="PTHR46672:SF8">
    <property type="entry name" value="BTB DOMAIN-CONTAINING PROTEIN"/>
    <property type="match status" value="1"/>
</dbReference>
<dbReference type="EMBL" id="JAHXZJ010001864">
    <property type="protein sequence ID" value="KAH0549300.1"/>
    <property type="molecule type" value="Genomic_DNA"/>
</dbReference>
<organism evidence="2 3">
    <name type="scientific">Cotesia glomerata</name>
    <name type="common">Lepidopteran parasitic wasp</name>
    <name type="synonym">Apanteles glomeratus</name>
    <dbReference type="NCBI Taxonomy" id="32391"/>
    <lineage>
        <taxon>Eukaryota</taxon>
        <taxon>Metazoa</taxon>
        <taxon>Ecdysozoa</taxon>
        <taxon>Arthropoda</taxon>
        <taxon>Hexapoda</taxon>
        <taxon>Insecta</taxon>
        <taxon>Pterygota</taxon>
        <taxon>Neoptera</taxon>
        <taxon>Endopterygota</taxon>
        <taxon>Hymenoptera</taxon>
        <taxon>Apocrita</taxon>
        <taxon>Ichneumonoidea</taxon>
        <taxon>Braconidae</taxon>
        <taxon>Microgastrinae</taxon>
        <taxon>Cotesia</taxon>
    </lineage>
</organism>
<name>A0AAV7IAC9_COTGL</name>
<dbReference type="AlphaFoldDB" id="A0AAV7IAC9"/>
<dbReference type="InterPro" id="IPR000210">
    <property type="entry name" value="BTB/POZ_dom"/>
</dbReference>
<evidence type="ECO:0000259" key="1">
    <source>
        <dbReference type="PROSITE" id="PS50097"/>
    </source>
</evidence>
<feature type="domain" description="BTB" evidence="1">
    <location>
        <begin position="414"/>
        <end position="478"/>
    </location>
</feature>
<dbReference type="Pfam" id="PF00651">
    <property type="entry name" value="BTB"/>
    <property type="match status" value="2"/>
</dbReference>
<dbReference type="InterPro" id="IPR011333">
    <property type="entry name" value="SKP1/BTB/POZ_sf"/>
</dbReference>
<dbReference type="Gene3D" id="3.30.710.10">
    <property type="entry name" value="Potassium Channel Kv1.1, Chain A"/>
    <property type="match status" value="2"/>
</dbReference>
<gene>
    <name evidence="2" type="ORF">KQX54_007870</name>
</gene>